<reference evidence="2 3" key="1">
    <citation type="submission" date="2019-08" db="EMBL/GenBank/DDBJ databases">
        <title>Parahaliea maris sp. nov., isolated from the surface seawater.</title>
        <authorList>
            <person name="Liu Y."/>
        </authorList>
    </citation>
    <scope>NUCLEOTIDE SEQUENCE [LARGE SCALE GENOMIC DNA]</scope>
    <source>
        <strain evidence="2 3">S2-26</strain>
    </source>
</reference>
<name>A0A5C8ZR51_9GAMM</name>
<sequence>MPLPGIQALPGLARCCLALLLAGAAVAAPDDSPAPLLGELDDFPHAVQVATSQEAVVDYEVGLGAMQKHLGDWQFKHSRRVNGERLRYTWQITDGFSSEEVYRQLTTRLSGWEGSEQLFSCEGRSCGNGAQWANLVFGQRVLYGRADAQRYTVFSFGGEQGYLVLAYAAARTTDRQYLHAEVIDLAP</sequence>
<proteinExistence type="predicted"/>
<keyword evidence="3" id="KW-1185">Reference proteome</keyword>
<evidence type="ECO:0000313" key="2">
    <source>
        <dbReference type="EMBL" id="TXS90973.1"/>
    </source>
</evidence>
<organism evidence="2 3">
    <name type="scientific">Parahaliea aestuarii</name>
    <dbReference type="NCBI Taxonomy" id="1852021"/>
    <lineage>
        <taxon>Bacteria</taxon>
        <taxon>Pseudomonadati</taxon>
        <taxon>Pseudomonadota</taxon>
        <taxon>Gammaproteobacteria</taxon>
        <taxon>Cellvibrionales</taxon>
        <taxon>Halieaceae</taxon>
        <taxon>Parahaliea</taxon>
    </lineage>
</organism>
<dbReference type="EMBL" id="VRYZ01000005">
    <property type="protein sequence ID" value="TXS90973.1"/>
    <property type="molecule type" value="Genomic_DNA"/>
</dbReference>
<comment type="caution">
    <text evidence="2">The sequence shown here is derived from an EMBL/GenBank/DDBJ whole genome shotgun (WGS) entry which is preliminary data.</text>
</comment>
<accession>A0A5C8ZR51</accession>
<keyword evidence="1" id="KW-0732">Signal</keyword>
<dbReference type="Proteomes" id="UP000321933">
    <property type="component" value="Unassembled WGS sequence"/>
</dbReference>
<protein>
    <submittedName>
        <fullName evidence="2">DUF4892 domain-containing protein</fullName>
    </submittedName>
</protein>
<gene>
    <name evidence="2" type="ORF">FVW59_12200</name>
</gene>
<dbReference type="OrthoDB" id="5741786at2"/>
<evidence type="ECO:0000313" key="3">
    <source>
        <dbReference type="Proteomes" id="UP000321933"/>
    </source>
</evidence>
<feature type="chain" id="PRO_5022855338" evidence="1">
    <location>
        <begin position="28"/>
        <end position="187"/>
    </location>
</feature>
<dbReference type="AlphaFoldDB" id="A0A5C8ZR51"/>
<feature type="signal peptide" evidence="1">
    <location>
        <begin position="1"/>
        <end position="27"/>
    </location>
</feature>
<dbReference type="Pfam" id="PF16234">
    <property type="entry name" value="DUF4892"/>
    <property type="match status" value="1"/>
</dbReference>
<dbReference type="InterPro" id="IPR032608">
    <property type="entry name" value="DUF4892"/>
</dbReference>
<evidence type="ECO:0000256" key="1">
    <source>
        <dbReference type="SAM" id="SignalP"/>
    </source>
</evidence>